<dbReference type="InterPro" id="IPR013126">
    <property type="entry name" value="Hsp_70_fam"/>
</dbReference>
<evidence type="ECO:0000256" key="3">
    <source>
        <dbReference type="ARBA" id="ARBA00022840"/>
    </source>
</evidence>
<gene>
    <name evidence="5" type="ORF">FRD01_22135</name>
</gene>
<accession>A0A5B8Y0L1</accession>
<dbReference type="GO" id="GO:0140662">
    <property type="term" value="F:ATP-dependent protein folding chaperone"/>
    <property type="evidence" value="ECO:0007669"/>
    <property type="project" value="InterPro"/>
</dbReference>
<keyword evidence="2 4" id="KW-0547">Nucleotide-binding</keyword>
<dbReference type="AlphaFoldDB" id="A0A5B8Y0L1"/>
<dbReference type="FunFam" id="3.30.420.40:FF:000144">
    <property type="entry name" value="Molecular chaperone HscC"/>
    <property type="match status" value="1"/>
</dbReference>
<dbReference type="InterPro" id="IPR043129">
    <property type="entry name" value="ATPase_NBD"/>
</dbReference>
<dbReference type="KEGG" id="bbae:FRD01_22135"/>
<proteinExistence type="inferred from homology"/>
<dbReference type="Gene3D" id="2.60.34.10">
    <property type="entry name" value="Substrate Binding Domain Of DNAk, Chain A, domain 1"/>
    <property type="match status" value="1"/>
</dbReference>
<evidence type="ECO:0000313" key="5">
    <source>
        <dbReference type="EMBL" id="QED29883.1"/>
    </source>
</evidence>
<keyword evidence="6" id="KW-1185">Reference proteome</keyword>
<organism evidence="5 6">
    <name type="scientific">Microvenator marinus</name>
    <dbReference type="NCBI Taxonomy" id="2600177"/>
    <lineage>
        <taxon>Bacteria</taxon>
        <taxon>Deltaproteobacteria</taxon>
        <taxon>Bradymonadales</taxon>
        <taxon>Microvenatoraceae</taxon>
        <taxon>Microvenator</taxon>
    </lineage>
</organism>
<protein>
    <submittedName>
        <fullName evidence="5">Molecular chaperone HscC</fullName>
    </submittedName>
</protein>
<dbReference type="PRINTS" id="PR00301">
    <property type="entry name" value="HEATSHOCK70"/>
</dbReference>
<sequence>MIVGIDLGTTNSLIGVFEKGSTTLIPNVFGQNLTPSVVGISDEGEVLIGAAATDRLVTNPQLTASAFKRSMGTSQTFRLGSQKFRPEELSALVIKSLVRDAEIYLGRRVTEAVISVPAYFNDTQRNATRAAAEIAGLKVERLINEPTAAALAYGLHDDKRENTFLVFDVGGGTFDVSVIELFEGVVEVRASAGDNYLGGEDFLDVLEAIWHEKTKVGELSSTLKAQLRQAAEQAKRCLNRDQVVSFGIQRNDSFIQCSISPSEYESRIAPLLMRLRRPVELALRDARIAVESLDEVVLVGGATRMTSIQRLVAKMFGKLPLRHIEPDEVVARGAAVQAGLKMRSEELDDIVLTDVCPYTLGIESSRELAPGDYAHGIMSPIIERNTLIPASRLQTYSPIHDNQRVLSIGVYQGEARQVSNNIKLGEFEVQLPRGNVAEETLVDVRFTYDENGILEVIATVRNTGDEKRLVITRNSGQMSKREIEAALKSLEKLKIHPRDQDENIAMLNRANRIYEQRLGYEREQIGKLIDQFELILEGQDPHEIREFRLELQHCLNALEFRE</sequence>
<evidence type="ECO:0000256" key="4">
    <source>
        <dbReference type="RuleBase" id="RU003322"/>
    </source>
</evidence>
<reference evidence="5 6" key="1">
    <citation type="submission" date="2019-08" db="EMBL/GenBank/DDBJ databases">
        <authorList>
            <person name="Liang Q."/>
        </authorList>
    </citation>
    <scope>NUCLEOTIDE SEQUENCE [LARGE SCALE GENOMIC DNA]</scope>
    <source>
        <strain evidence="5 6">V1718</strain>
    </source>
</reference>
<dbReference type="SUPFAM" id="SSF100920">
    <property type="entry name" value="Heat shock protein 70kD (HSP70), peptide-binding domain"/>
    <property type="match status" value="1"/>
</dbReference>
<comment type="similarity">
    <text evidence="1 4">Belongs to the heat shock protein 70 family.</text>
</comment>
<dbReference type="PANTHER" id="PTHR19375">
    <property type="entry name" value="HEAT SHOCK PROTEIN 70KDA"/>
    <property type="match status" value="1"/>
</dbReference>
<dbReference type="SUPFAM" id="SSF53067">
    <property type="entry name" value="Actin-like ATPase domain"/>
    <property type="match status" value="2"/>
</dbReference>
<dbReference type="GO" id="GO:0005524">
    <property type="term" value="F:ATP binding"/>
    <property type="evidence" value="ECO:0007669"/>
    <property type="project" value="UniProtKB-KW"/>
</dbReference>
<dbReference type="InterPro" id="IPR018181">
    <property type="entry name" value="Heat_shock_70_CS"/>
</dbReference>
<keyword evidence="3 4" id="KW-0067">ATP-binding</keyword>
<dbReference type="EMBL" id="CP042467">
    <property type="protein sequence ID" value="QED29883.1"/>
    <property type="molecule type" value="Genomic_DNA"/>
</dbReference>
<evidence type="ECO:0000313" key="6">
    <source>
        <dbReference type="Proteomes" id="UP000321595"/>
    </source>
</evidence>
<dbReference type="Pfam" id="PF00012">
    <property type="entry name" value="HSP70"/>
    <property type="match status" value="2"/>
</dbReference>
<dbReference type="InterPro" id="IPR029047">
    <property type="entry name" value="HSP70_peptide-bd_sf"/>
</dbReference>
<dbReference type="Gene3D" id="3.90.640.10">
    <property type="entry name" value="Actin, Chain A, domain 4"/>
    <property type="match status" value="1"/>
</dbReference>
<dbReference type="PROSITE" id="PS00329">
    <property type="entry name" value="HSP70_2"/>
    <property type="match status" value="1"/>
</dbReference>
<evidence type="ECO:0000256" key="1">
    <source>
        <dbReference type="ARBA" id="ARBA00007381"/>
    </source>
</evidence>
<dbReference type="RefSeq" id="WP_146963116.1">
    <property type="nucleotide sequence ID" value="NZ_CP042467.1"/>
</dbReference>
<name>A0A5B8Y0L1_9DELT</name>
<evidence type="ECO:0000256" key="2">
    <source>
        <dbReference type="ARBA" id="ARBA00022741"/>
    </source>
</evidence>
<dbReference type="PROSITE" id="PS00297">
    <property type="entry name" value="HSP70_1"/>
    <property type="match status" value="1"/>
</dbReference>
<dbReference type="Proteomes" id="UP000321595">
    <property type="component" value="Chromosome"/>
</dbReference>
<dbReference type="Gene3D" id="3.30.420.40">
    <property type="match status" value="2"/>
</dbReference>
<dbReference type="OrthoDB" id="9766019at2"/>